<dbReference type="PANTHER" id="PTHR34390:SF2">
    <property type="entry name" value="SUCCINATE TRANSPORTER SUBUNIT YJJP-RELATED"/>
    <property type="match status" value="1"/>
</dbReference>
<proteinExistence type="inferred from homology"/>
<reference evidence="11" key="1">
    <citation type="submission" date="2016-10" db="EMBL/GenBank/DDBJ databases">
        <authorList>
            <person name="Varghese N."/>
            <person name="Submissions S."/>
        </authorList>
    </citation>
    <scope>NUCLEOTIDE SEQUENCE [LARGE SCALE GENOMIC DNA]</scope>
    <source>
        <strain evidence="11">CGMCC 1.6963</strain>
    </source>
</reference>
<feature type="transmembrane region" description="Helical" evidence="7">
    <location>
        <begin position="262"/>
        <end position="280"/>
    </location>
</feature>
<evidence type="ECO:0000259" key="9">
    <source>
        <dbReference type="Pfam" id="PF12821"/>
    </source>
</evidence>
<keyword evidence="3 7" id="KW-0812">Transmembrane</keyword>
<dbReference type="GO" id="GO:0015744">
    <property type="term" value="P:succinate transport"/>
    <property type="evidence" value="ECO:0007669"/>
    <property type="project" value="TreeGrafter"/>
</dbReference>
<evidence type="ECO:0000259" key="8">
    <source>
        <dbReference type="Pfam" id="PF06738"/>
    </source>
</evidence>
<evidence type="ECO:0000256" key="5">
    <source>
        <dbReference type="ARBA" id="ARBA00023136"/>
    </source>
</evidence>
<dbReference type="RefSeq" id="WP_091758373.1">
    <property type="nucleotide sequence ID" value="NZ_FOHB01000004.1"/>
</dbReference>
<evidence type="ECO:0000256" key="4">
    <source>
        <dbReference type="ARBA" id="ARBA00022989"/>
    </source>
</evidence>
<evidence type="ECO:0000256" key="7">
    <source>
        <dbReference type="SAM" id="Phobius"/>
    </source>
</evidence>
<dbReference type="Pfam" id="PF12821">
    <property type="entry name" value="ThrE_2"/>
    <property type="match status" value="1"/>
</dbReference>
<dbReference type="STRING" id="587636.SAMN05216199_2366"/>
<name>A0A1H9VJ24_9MICO</name>
<evidence type="ECO:0000256" key="3">
    <source>
        <dbReference type="ARBA" id="ARBA00022692"/>
    </source>
</evidence>
<dbReference type="GO" id="GO:0022857">
    <property type="term" value="F:transmembrane transporter activity"/>
    <property type="evidence" value="ECO:0007669"/>
    <property type="project" value="InterPro"/>
</dbReference>
<evidence type="ECO:0000256" key="2">
    <source>
        <dbReference type="ARBA" id="ARBA00022475"/>
    </source>
</evidence>
<evidence type="ECO:0000256" key="6">
    <source>
        <dbReference type="ARBA" id="ARBA00034125"/>
    </source>
</evidence>
<comment type="subcellular location">
    <subcellularLocation>
        <location evidence="1">Cell membrane</location>
        <topology evidence="1">Multi-pass membrane protein</topology>
    </subcellularLocation>
</comment>
<sequence>MTGVAEGPPGQSSLPERRVLPRRARVPRALWRGEEVTETLPIVDSLRLTPYRNPRVLAAAAEEREARASLDLALRVGELMLRCGAGAPQVESSVIAVAAAAGLDNLEVDITLQSLLVQCTTSSGGQITMLRVVRSATRDFARLVAVHEFVENLVAGSYDREAAAARLREIRRMPRFWPRWVVHGSMGVLAAAVALMLGASLFASVVAGASALLVDTTARRLGHRGLPEFYQCAIGGFIATAIAWGAFSLGAADLFPVSSADFAYVVAGGIVVLLPGRTVASAFEDVVSGYSVTGAGRMFGVLLTTAGIILGVAAALSFTLKLTAMLDLPIASPGILDLRATDAPVLLGVLGAVVVGLSGAVSLRSRRELVLPTGLLSGAAVGLSLVVSLVPGLGTLTAAGLASIGLGFAGRLVALRMGAPAMVLVVPASYGLLPGLAIFRGLYEMVTHSSADSGSLSMQGGLTTLLGAFAVLLAIATGTVLGEFLGAPFDHRMVQKRRARRR</sequence>
<feature type="transmembrane region" description="Helical" evidence="7">
    <location>
        <begin position="463"/>
        <end position="487"/>
    </location>
</feature>
<feature type="domain" description="Threonine/serine exporter-like N-terminal" evidence="8">
    <location>
        <begin position="71"/>
        <end position="318"/>
    </location>
</feature>
<evidence type="ECO:0000256" key="1">
    <source>
        <dbReference type="ARBA" id="ARBA00004651"/>
    </source>
</evidence>
<keyword evidence="4 7" id="KW-1133">Transmembrane helix</keyword>
<evidence type="ECO:0000313" key="11">
    <source>
        <dbReference type="Proteomes" id="UP000199019"/>
    </source>
</evidence>
<dbReference type="Pfam" id="PF06738">
    <property type="entry name" value="ThrE"/>
    <property type="match status" value="1"/>
</dbReference>
<dbReference type="AlphaFoldDB" id="A0A1H9VJ24"/>
<comment type="similarity">
    <text evidence="6">Belongs to the ThrE exporter (TC 2.A.79) family.</text>
</comment>
<feature type="transmembrane region" description="Helical" evidence="7">
    <location>
        <begin position="230"/>
        <end position="250"/>
    </location>
</feature>
<dbReference type="InterPro" id="IPR050539">
    <property type="entry name" value="ThrE_Dicarb/AminoAcid_Exp"/>
</dbReference>
<dbReference type="Proteomes" id="UP000199019">
    <property type="component" value="Unassembled WGS sequence"/>
</dbReference>
<feature type="transmembrane region" description="Helical" evidence="7">
    <location>
        <begin position="396"/>
        <end position="414"/>
    </location>
</feature>
<dbReference type="GO" id="GO:0005886">
    <property type="term" value="C:plasma membrane"/>
    <property type="evidence" value="ECO:0007669"/>
    <property type="project" value="UniProtKB-SubCell"/>
</dbReference>
<dbReference type="InterPro" id="IPR024528">
    <property type="entry name" value="ThrE_2"/>
</dbReference>
<feature type="domain" description="Threonine/Serine exporter ThrE" evidence="9">
    <location>
        <begin position="351"/>
        <end position="483"/>
    </location>
</feature>
<dbReference type="OrthoDB" id="9763957at2"/>
<dbReference type="EMBL" id="FOHB01000004">
    <property type="protein sequence ID" value="SES21559.1"/>
    <property type="molecule type" value="Genomic_DNA"/>
</dbReference>
<organism evidence="10 11">
    <name type="scientific">Pedococcus cremeus</name>
    <dbReference type="NCBI Taxonomy" id="587636"/>
    <lineage>
        <taxon>Bacteria</taxon>
        <taxon>Bacillati</taxon>
        <taxon>Actinomycetota</taxon>
        <taxon>Actinomycetes</taxon>
        <taxon>Micrococcales</taxon>
        <taxon>Intrasporangiaceae</taxon>
        <taxon>Pedococcus</taxon>
    </lineage>
</organism>
<feature type="transmembrane region" description="Helical" evidence="7">
    <location>
        <begin position="343"/>
        <end position="363"/>
    </location>
</feature>
<keyword evidence="2" id="KW-1003">Cell membrane</keyword>
<feature type="transmembrane region" description="Helical" evidence="7">
    <location>
        <begin position="370"/>
        <end position="390"/>
    </location>
</feature>
<keyword evidence="11" id="KW-1185">Reference proteome</keyword>
<accession>A0A1H9VJ24</accession>
<dbReference type="InterPro" id="IPR010619">
    <property type="entry name" value="ThrE-like_N"/>
</dbReference>
<feature type="transmembrane region" description="Helical" evidence="7">
    <location>
        <begin position="421"/>
        <end position="443"/>
    </location>
</feature>
<gene>
    <name evidence="10" type="ORF">SAMN05216199_2366</name>
</gene>
<feature type="transmembrane region" description="Helical" evidence="7">
    <location>
        <begin position="301"/>
        <end position="323"/>
    </location>
</feature>
<feature type="transmembrane region" description="Helical" evidence="7">
    <location>
        <begin position="201"/>
        <end position="218"/>
    </location>
</feature>
<keyword evidence="5 7" id="KW-0472">Membrane</keyword>
<protein>
    <submittedName>
        <fullName evidence="10">Uncharacterized membrane protein YjjP, DUF1212 family</fullName>
    </submittedName>
</protein>
<dbReference type="PANTHER" id="PTHR34390">
    <property type="entry name" value="UPF0442 PROTEIN YJJB-RELATED"/>
    <property type="match status" value="1"/>
</dbReference>
<evidence type="ECO:0000313" key="10">
    <source>
        <dbReference type="EMBL" id="SES21559.1"/>
    </source>
</evidence>